<dbReference type="RefSeq" id="WP_184164465.1">
    <property type="nucleotide sequence ID" value="NZ_JACHLD010000005.1"/>
</dbReference>
<accession>A0A7W7N7Y1</accession>
<evidence type="ECO:0000313" key="2">
    <source>
        <dbReference type="Proteomes" id="UP000561681"/>
    </source>
</evidence>
<sequence>MKKLVSLLLVFTFGLSSCEKDDICDANTPTTPRMVITFYDNNDPSVQRKISNLTAVGEGMDAATGLSFAGVSTIALPLKVNDTITTYKLTYNAASTIPSDRNADVLTINYTTQNVYVSRACGFKTIFNVKSVNRTDPDGDTVWMSTVQLINPNIDSENETHVEVYF</sequence>
<gene>
    <name evidence="1" type="ORF">HNP37_003328</name>
</gene>
<protein>
    <submittedName>
        <fullName evidence="1">Uncharacterized protein</fullName>
    </submittedName>
</protein>
<dbReference type="AlphaFoldDB" id="A0A7W7N7Y1"/>
<evidence type="ECO:0000313" key="1">
    <source>
        <dbReference type="EMBL" id="MBB4803253.1"/>
    </source>
</evidence>
<proteinExistence type="predicted"/>
<name>A0A7W7N7Y1_9FLAO</name>
<reference evidence="1 2" key="1">
    <citation type="submission" date="2020-08" db="EMBL/GenBank/DDBJ databases">
        <title>Functional genomics of gut bacteria from endangered species of beetles.</title>
        <authorList>
            <person name="Carlos-Shanley C."/>
        </authorList>
    </citation>
    <scope>NUCLEOTIDE SEQUENCE [LARGE SCALE GENOMIC DNA]</scope>
    <source>
        <strain evidence="1 2">S00142</strain>
    </source>
</reference>
<dbReference type="Proteomes" id="UP000561681">
    <property type="component" value="Unassembled WGS sequence"/>
</dbReference>
<dbReference type="InterPro" id="IPR045607">
    <property type="entry name" value="DUF6452"/>
</dbReference>
<keyword evidence="2" id="KW-1185">Reference proteome</keyword>
<dbReference type="PROSITE" id="PS51257">
    <property type="entry name" value="PROKAR_LIPOPROTEIN"/>
    <property type="match status" value="1"/>
</dbReference>
<dbReference type="EMBL" id="JACHLD010000005">
    <property type="protein sequence ID" value="MBB4803253.1"/>
    <property type="molecule type" value="Genomic_DNA"/>
</dbReference>
<dbReference type="Pfam" id="PF20050">
    <property type="entry name" value="DUF6452"/>
    <property type="match status" value="1"/>
</dbReference>
<organism evidence="1 2">
    <name type="scientific">Flavobacterium nitrogenifigens</name>
    <dbReference type="NCBI Taxonomy" id="1617283"/>
    <lineage>
        <taxon>Bacteria</taxon>
        <taxon>Pseudomonadati</taxon>
        <taxon>Bacteroidota</taxon>
        <taxon>Flavobacteriia</taxon>
        <taxon>Flavobacteriales</taxon>
        <taxon>Flavobacteriaceae</taxon>
        <taxon>Flavobacterium</taxon>
    </lineage>
</organism>
<comment type="caution">
    <text evidence="1">The sequence shown here is derived from an EMBL/GenBank/DDBJ whole genome shotgun (WGS) entry which is preliminary data.</text>
</comment>